<evidence type="ECO:0000313" key="2">
    <source>
        <dbReference type="EMBL" id="GAA4940929.1"/>
    </source>
</evidence>
<name>A0AAV3U1Q4_9ALTE</name>
<keyword evidence="1" id="KW-1133">Transmembrane helix</keyword>
<protein>
    <recommendedName>
        <fullName evidence="4">DUF1240 domain-containing protein</fullName>
    </recommendedName>
</protein>
<feature type="transmembrane region" description="Helical" evidence="1">
    <location>
        <begin position="52"/>
        <end position="72"/>
    </location>
</feature>
<dbReference type="EMBL" id="BAABLX010000011">
    <property type="protein sequence ID" value="GAA4940929.1"/>
    <property type="molecule type" value="Genomic_DNA"/>
</dbReference>
<dbReference type="RefSeq" id="WP_345420766.1">
    <property type="nucleotide sequence ID" value="NZ_AP031496.1"/>
</dbReference>
<keyword evidence="3" id="KW-1185">Reference proteome</keyword>
<accession>A0AAV3U1Q4</accession>
<organism evidence="2 3">
    <name type="scientific">Halioxenophilus aromaticivorans</name>
    <dbReference type="NCBI Taxonomy" id="1306992"/>
    <lineage>
        <taxon>Bacteria</taxon>
        <taxon>Pseudomonadati</taxon>
        <taxon>Pseudomonadota</taxon>
        <taxon>Gammaproteobacteria</taxon>
        <taxon>Alteromonadales</taxon>
        <taxon>Alteromonadaceae</taxon>
        <taxon>Halioxenophilus</taxon>
    </lineage>
</organism>
<keyword evidence="1" id="KW-0472">Membrane</keyword>
<keyword evidence="1" id="KW-0812">Transmembrane</keyword>
<dbReference type="AlphaFoldDB" id="A0AAV3U1Q4"/>
<sequence>MSKSNDSPSKLGIALLVTVFVGLLVGYYFRLFKELSALKLIKLQAAAVGLDSAVIPMVVFVPAIFVLLAGFIRRQQGKLSDKEITSGLRFIVCSLPLFLLVWGIYGWQQNRWLDSAHYQKCQFLTGSSFGAPTVWVRDEPYCIQGAHRVNSELVEWVGEEARAGRDVGVDEFKNKIAELNQPKARSTASRAPGE</sequence>
<evidence type="ECO:0000313" key="3">
    <source>
        <dbReference type="Proteomes" id="UP001409585"/>
    </source>
</evidence>
<comment type="caution">
    <text evidence="2">The sequence shown here is derived from an EMBL/GenBank/DDBJ whole genome shotgun (WGS) entry which is preliminary data.</text>
</comment>
<reference evidence="3" key="1">
    <citation type="journal article" date="2019" name="Int. J. Syst. Evol. Microbiol.">
        <title>The Global Catalogue of Microorganisms (GCM) 10K type strain sequencing project: providing services to taxonomists for standard genome sequencing and annotation.</title>
        <authorList>
            <consortium name="The Broad Institute Genomics Platform"/>
            <consortium name="The Broad Institute Genome Sequencing Center for Infectious Disease"/>
            <person name="Wu L."/>
            <person name="Ma J."/>
        </authorList>
    </citation>
    <scope>NUCLEOTIDE SEQUENCE [LARGE SCALE GENOMIC DNA]</scope>
    <source>
        <strain evidence="3">JCM 19134</strain>
    </source>
</reference>
<evidence type="ECO:0000256" key="1">
    <source>
        <dbReference type="SAM" id="Phobius"/>
    </source>
</evidence>
<evidence type="ECO:0008006" key="4">
    <source>
        <dbReference type="Google" id="ProtNLM"/>
    </source>
</evidence>
<feature type="transmembrane region" description="Helical" evidence="1">
    <location>
        <begin position="84"/>
        <end position="105"/>
    </location>
</feature>
<dbReference type="Proteomes" id="UP001409585">
    <property type="component" value="Unassembled WGS sequence"/>
</dbReference>
<feature type="transmembrane region" description="Helical" evidence="1">
    <location>
        <begin position="12"/>
        <end position="32"/>
    </location>
</feature>
<proteinExistence type="predicted"/>
<gene>
    <name evidence="2" type="ORF">GCM10025791_19170</name>
</gene>